<keyword evidence="1" id="KW-0732">Signal</keyword>
<dbReference type="InterPro" id="IPR003583">
    <property type="entry name" value="Hlx-hairpin-Hlx_DNA-bd_motif"/>
</dbReference>
<comment type="caution">
    <text evidence="3">The sequence shown here is derived from an EMBL/GenBank/DDBJ whole genome shotgun (WGS) entry which is preliminary data.</text>
</comment>
<dbReference type="GO" id="GO:0015628">
    <property type="term" value="P:protein secretion by the type II secretion system"/>
    <property type="evidence" value="ECO:0007669"/>
    <property type="project" value="TreeGrafter"/>
</dbReference>
<feature type="domain" description="Helix-hairpin-helix DNA-binding motif class 1" evidence="2">
    <location>
        <begin position="114"/>
        <end position="133"/>
    </location>
</feature>
<dbReference type="Gene3D" id="1.10.150.280">
    <property type="entry name" value="AF1531-like domain"/>
    <property type="match status" value="1"/>
</dbReference>
<reference evidence="3 4" key="1">
    <citation type="submission" date="2014-02" db="EMBL/GenBank/DDBJ databases">
        <title>Comparative genomics and transcriptomics to identify genetic mechanisms underlying the emergence of carbapenem resistant Acinetobacter baumannii (CRAb).</title>
        <authorList>
            <person name="Harris A.D."/>
            <person name="Johnson K.J."/>
            <person name="George J."/>
            <person name="Shefchek K."/>
            <person name="Daugherty S.C."/>
            <person name="Parankush S."/>
            <person name="Sadzewicz L."/>
            <person name="Tallon L."/>
            <person name="Sengamalay N."/>
            <person name="Hazen T.H."/>
            <person name="Rasko D.A."/>
        </authorList>
    </citation>
    <scope>NUCLEOTIDE SEQUENCE [LARGE SCALE GENOMIC DNA]</scope>
    <source>
        <strain evidence="3 4">1295743</strain>
    </source>
</reference>
<feature type="domain" description="Helix-hairpin-helix DNA-binding motif class 1" evidence="2">
    <location>
        <begin position="84"/>
        <end position="103"/>
    </location>
</feature>
<protein>
    <submittedName>
        <fullName evidence="3">Competence ComEA helix-hairpin-helix repeat region domain protein</fullName>
    </submittedName>
</protein>
<gene>
    <name evidence="3" type="ORF">J512_1433</name>
</gene>
<evidence type="ECO:0000313" key="4">
    <source>
        <dbReference type="Proteomes" id="UP000020595"/>
    </source>
</evidence>
<feature type="chain" id="PRO_5001446843" evidence="1">
    <location>
        <begin position="30"/>
        <end position="136"/>
    </location>
</feature>
<dbReference type="Pfam" id="PF12836">
    <property type="entry name" value="HHH_3"/>
    <property type="match status" value="1"/>
</dbReference>
<dbReference type="GO" id="GO:0015627">
    <property type="term" value="C:type II protein secretion system complex"/>
    <property type="evidence" value="ECO:0007669"/>
    <property type="project" value="TreeGrafter"/>
</dbReference>
<sequence length="136" mass="15655">MQYSMRFWKNKYFVLIILCLGVISPSVYAQSFDQNFQEWKAKQQMYDQKLNITKSSHSNGSKISQTKNFNDSTGQIHLNQANVNEFQQLKGVGEKKAQAIVEYRQKNGSFKNIDEIKNVKGIGPAIFEKNKSRLAL</sequence>
<feature type="signal peptide" evidence="1">
    <location>
        <begin position="1"/>
        <end position="29"/>
    </location>
</feature>
<dbReference type="AlphaFoldDB" id="A0A009INJ1"/>
<dbReference type="SUPFAM" id="SSF47781">
    <property type="entry name" value="RuvA domain 2-like"/>
    <property type="match status" value="1"/>
</dbReference>
<proteinExistence type="predicted"/>
<dbReference type="SMART" id="SM00278">
    <property type="entry name" value="HhH1"/>
    <property type="match status" value="2"/>
</dbReference>
<dbReference type="InterPro" id="IPR004509">
    <property type="entry name" value="Competence_ComEA_HhH"/>
</dbReference>
<dbReference type="NCBIfam" id="TIGR00426">
    <property type="entry name" value="competence protein ComEA helix-hairpin-helix repeat region"/>
    <property type="match status" value="1"/>
</dbReference>
<accession>A0A009INJ1</accession>
<organism evidence="3 4">
    <name type="scientific">Acinetobacter baumannii (strain 1295743)</name>
    <dbReference type="NCBI Taxonomy" id="1310613"/>
    <lineage>
        <taxon>Bacteria</taxon>
        <taxon>Pseudomonadati</taxon>
        <taxon>Pseudomonadota</taxon>
        <taxon>Gammaproteobacteria</taxon>
        <taxon>Moraxellales</taxon>
        <taxon>Moraxellaceae</taxon>
        <taxon>Acinetobacter</taxon>
        <taxon>Acinetobacter calcoaceticus/baumannii complex</taxon>
    </lineage>
</organism>
<dbReference type="RefSeq" id="WP_002017231.1">
    <property type="nucleotide sequence ID" value="NZ_JEWH01000013.1"/>
</dbReference>
<dbReference type="PANTHER" id="PTHR21180:SF32">
    <property type="entry name" value="ENDONUCLEASE_EXONUCLEASE_PHOSPHATASE FAMILY DOMAIN-CONTAINING PROTEIN 1"/>
    <property type="match status" value="1"/>
</dbReference>
<dbReference type="GO" id="GO:0006281">
    <property type="term" value="P:DNA repair"/>
    <property type="evidence" value="ECO:0007669"/>
    <property type="project" value="InterPro"/>
</dbReference>
<dbReference type="PATRIC" id="fig|1310613.3.peg.1377"/>
<dbReference type="InterPro" id="IPR051675">
    <property type="entry name" value="Endo/Exo/Phosphatase_dom_1"/>
</dbReference>
<dbReference type="SMR" id="A0A009INJ1"/>
<dbReference type="EMBL" id="JEWH01000013">
    <property type="protein sequence ID" value="EXB06314.1"/>
    <property type="molecule type" value="Genomic_DNA"/>
</dbReference>
<evidence type="ECO:0000313" key="3">
    <source>
        <dbReference type="EMBL" id="EXB06314.1"/>
    </source>
</evidence>
<dbReference type="Proteomes" id="UP000020595">
    <property type="component" value="Unassembled WGS sequence"/>
</dbReference>
<dbReference type="PANTHER" id="PTHR21180">
    <property type="entry name" value="ENDONUCLEASE/EXONUCLEASE/PHOSPHATASE FAMILY DOMAIN-CONTAINING PROTEIN 1"/>
    <property type="match status" value="1"/>
</dbReference>
<dbReference type="InterPro" id="IPR010994">
    <property type="entry name" value="RuvA_2-like"/>
</dbReference>
<evidence type="ECO:0000256" key="1">
    <source>
        <dbReference type="SAM" id="SignalP"/>
    </source>
</evidence>
<evidence type="ECO:0000259" key="2">
    <source>
        <dbReference type="SMART" id="SM00278"/>
    </source>
</evidence>
<dbReference type="GO" id="GO:0003677">
    <property type="term" value="F:DNA binding"/>
    <property type="evidence" value="ECO:0007669"/>
    <property type="project" value="InterPro"/>
</dbReference>
<name>A0A009INJ1_ACIB9</name>